<comment type="caution">
    <text evidence="1">The sequence shown here is derived from an EMBL/GenBank/DDBJ whole genome shotgun (WGS) entry which is preliminary data.</text>
</comment>
<keyword evidence="2" id="KW-1185">Reference proteome</keyword>
<organism evidence="1 2">
    <name type="scientific">Nocardia pulmonis</name>
    <dbReference type="NCBI Taxonomy" id="2951408"/>
    <lineage>
        <taxon>Bacteria</taxon>
        <taxon>Bacillati</taxon>
        <taxon>Actinomycetota</taxon>
        <taxon>Actinomycetes</taxon>
        <taxon>Mycobacteriales</taxon>
        <taxon>Nocardiaceae</taxon>
        <taxon>Nocardia</taxon>
    </lineage>
</organism>
<dbReference type="PANTHER" id="PTHR43612">
    <property type="entry name" value="TRIFUNCTIONAL ENZYME SUBUNIT ALPHA"/>
    <property type="match status" value="1"/>
</dbReference>
<reference evidence="1" key="1">
    <citation type="submission" date="2022-06" db="EMBL/GenBank/DDBJ databases">
        <title>Novel species in genus nocardia.</title>
        <authorList>
            <person name="Li F."/>
        </authorList>
    </citation>
    <scope>NUCLEOTIDE SEQUENCE</scope>
    <source>
        <strain evidence="1">CDC141</strain>
    </source>
</reference>
<evidence type="ECO:0000313" key="1">
    <source>
        <dbReference type="EMBL" id="MCM6774570.1"/>
    </source>
</evidence>
<dbReference type="Gene3D" id="3.90.226.10">
    <property type="entry name" value="2-enoyl-CoA Hydratase, Chain A, domain 1"/>
    <property type="match status" value="1"/>
</dbReference>
<dbReference type="Proteomes" id="UP001139157">
    <property type="component" value="Unassembled WGS sequence"/>
</dbReference>
<dbReference type="Pfam" id="PF00378">
    <property type="entry name" value="ECH_1"/>
    <property type="match status" value="1"/>
</dbReference>
<sequence length="517" mass="53543">MAGRGERPRFDIHRDGDGVVTVTMNDRRRFSNVVDESFIAEFASVVSELARSERDIAGVILTSAKSTFCLGADPRTVLCPEPEAQRLLAHRVGVLKAALRRLEALDRPVVAAVSGSALGGGFELALACHHRIAVDAPGVEIGLPEAAMGLLPGAGGVVRTVRLLGADAALREVLVPGTRFRPAAALAVGLVDELAPDRGALIAQARARIAAGRRGLRAGAPVPKRAVPHVDWDMRTPIATVITDIARASAQADPATAEEWETRGLVRVASGERAAAMVDFWYDRQYVAAGGTRPDGSKPGMAHSVSVTGPPPAVAEVVGWAERAGVEVTARSTDPGAELALTTTDREGSAHGPIRLMILTPDAAEILTGASTGDETVGAAFDFLLRARVLPIVVRGPDSVAVRLRLALLAELTAMVESGLSLTELTAAAAAAGFAWAAGTPGPAADANGAAERMIFAVVTATLRCLDTGLLRSPEDADIVSVEGAGFPAHTGGAHRFATRYPGGIAGFRSRAAELTG</sequence>
<dbReference type="EMBL" id="JAMRXG010000005">
    <property type="protein sequence ID" value="MCM6774570.1"/>
    <property type="molecule type" value="Genomic_DNA"/>
</dbReference>
<dbReference type="Gene3D" id="1.10.1040.50">
    <property type="match status" value="1"/>
</dbReference>
<proteinExistence type="predicted"/>
<dbReference type="GO" id="GO:0006635">
    <property type="term" value="P:fatty acid beta-oxidation"/>
    <property type="evidence" value="ECO:0007669"/>
    <property type="project" value="TreeGrafter"/>
</dbReference>
<dbReference type="RefSeq" id="WP_251912299.1">
    <property type="nucleotide sequence ID" value="NZ_JAMRXG010000005.1"/>
</dbReference>
<dbReference type="CDD" id="cd06558">
    <property type="entry name" value="crotonase-like"/>
    <property type="match status" value="1"/>
</dbReference>
<dbReference type="SUPFAM" id="SSF48179">
    <property type="entry name" value="6-phosphogluconate dehydrogenase C-terminal domain-like"/>
    <property type="match status" value="1"/>
</dbReference>
<evidence type="ECO:0000313" key="2">
    <source>
        <dbReference type="Proteomes" id="UP001139157"/>
    </source>
</evidence>
<dbReference type="InterPro" id="IPR001753">
    <property type="entry name" value="Enoyl-CoA_hydra/iso"/>
</dbReference>
<protein>
    <submittedName>
        <fullName evidence="1">Enoyl-CoA hydratase-related protein</fullName>
    </submittedName>
</protein>
<gene>
    <name evidence="1" type="ORF">NDR86_13915</name>
</gene>
<dbReference type="InterPro" id="IPR008927">
    <property type="entry name" value="6-PGluconate_DH-like_C_sf"/>
</dbReference>
<dbReference type="AlphaFoldDB" id="A0A9X2E812"/>
<dbReference type="GO" id="GO:0004300">
    <property type="term" value="F:enoyl-CoA hydratase activity"/>
    <property type="evidence" value="ECO:0007669"/>
    <property type="project" value="TreeGrafter"/>
</dbReference>
<name>A0A9X2E812_9NOCA</name>
<dbReference type="PANTHER" id="PTHR43612:SF3">
    <property type="entry name" value="TRIFUNCTIONAL ENZYME SUBUNIT ALPHA, MITOCHONDRIAL"/>
    <property type="match status" value="1"/>
</dbReference>
<dbReference type="GO" id="GO:0016509">
    <property type="term" value="F:long-chain (3S)-3-hydroxyacyl-CoA dehydrogenase (NAD+) activity"/>
    <property type="evidence" value="ECO:0007669"/>
    <property type="project" value="TreeGrafter"/>
</dbReference>
<dbReference type="InterPro" id="IPR050136">
    <property type="entry name" value="FA_oxidation_alpha_subunit"/>
</dbReference>
<accession>A0A9X2E812</accession>
<dbReference type="InterPro" id="IPR029045">
    <property type="entry name" value="ClpP/crotonase-like_dom_sf"/>
</dbReference>
<dbReference type="SUPFAM" id="SSF52096">
    <property type="entry name" value="ClpP/crotonase"/>
    <property type="match status" value="1"/>
</dbReference>